<evidence type="ECO:0008006" key="3">
    <source>
        <dbReference type="Google" id="ProtNLM"/>
    </source>
</evidence>
<dbReference type="AlphaFoldDB" id="A0A9D1QCF4"/>
<evidence type="ECO:0000313" key="2">
    <source>
        <dbReference type="Proteomes" id="UP000823926"/>
    </source>
</evidence>
<comment type="caution">
    <text evidence="1">The sequence shown here is derived from an EMBL/GenBank/DDBJ whole genome shotgun (WGS) entry which is preliminary data.</text>
</comment>
<accession>A0A9D1QCF4</accession>
<gene>
    <name evidence="1" type="ORF">H9888_00505</name>
</gene>
<sequence length="161" mass="18329">MLENISLVYTVKNPLTFIYNATTPYDWYTDNESFQNNTLWGDGTDKNAFDPCPINWRVPQDGTWNDFSTTTFPYFIQGSQASSGNYNAGNGRQYNQISWFPATGFRPYANGALSSIGSRGTYWPASVSDIYAKYLRFTMNDISPNNISYRAYGFSVRCIQE</sequence>
<dbReference type="Proteomes" id="UP000823926">
    <property type="component" value="Unassembled WGS sequence"/>
</dbReference>
<reference evidence="1" key="1">
    <citation type="journal article" date="2021" name="PeerJ">
        <title>Extensive microbial diversity within the chicken gut microbiome revealed by metagenomics and culture.</title>
        <authorList>
            <person name="Gilroy R."/>
            <person name="Ravi A."/>
            <person name="Getino M."/>
            <person name="Pursley I."/>
            <person name="Horton D.L."/>
            <person name="Alikhan N.F."/>
            <person name="Baker D."/>
            <person name="Gharbi K."/>
            <person name="Hall N."/>
            <person name="Watson M."/>
            <person name="Adriaenssens E.M."/>
            <person name="Foster-Nyarko E."/>
            <person name="Jarju S."/>
            <person name="Secka A."/>
            <person name="Antonio M."/>
            <person name="Oren A."/>
            <person name="Chaudhuri R.R."/>
            <person name="La Ragione R."/>
            <person name="Hildebrand F."/>
            <person name="Pallen M.J."/>
        </authorList>
    </citation>
    <scope>NUCLEOTIDE SEQUENCE</scope>
    <source>
        <strain evidence="1">ChiBcec15-1070</strain>
    </source>
</reference>
<proteinExistence type="predicted"/>
<organism evidence="1 2">
    <name type="scientific">Candidatus Rikenella faecigallinarum</name>
    <dbReference type="NCBI Taxonomy" id="2838745"/>
    <lineage>
        <taxon>Bacteria</taxon>
        <taxon>Pseudomonadati</taxon>
        <taxon>Bacteroidota</taxon>
        <taxon>Bacteroidia</taxon>
        <taxon>Bacteroidales</taxon>
        <taxon>Rikenellaceae</taxon>
        <taxon>Rikenella</taxon>
    </lineage>
</organism>
<evidence type="ECO:0000313" key="1">
    <source>
        <dbReference type="EMBL" id="HIW09958.1"/>
    </source>
</evidence>
<name>A0A9D1QCF4_9BACT</name>
<protein>
    <recommendedName>
        <fullName evidence="3">Fibrobacter succinogenes major paralogous domain-containing protein</fullName>
    </recommendedName>
</protein>
<dbReference type="EMBL" id="DXHL01000004">
    <property type="protein sequence ID" value="HIW09958.1"/>
    <property type="molecule type" value="Genomic_DNA"/>
</dbReference>
<reference evidence="1" key="2">
    <citation type="submission" date="2021-04" db="EMBL/GenBank/DDBJ databases">
        <authorList>
            <person name="Gilroy R."/>
        </authorList>
    </citation>
    <scope>NUCLEOTIDE SEQUENCE</scope>
    <source>
        <strain evidence="1">ChiBcec15-1070</strain>
    </source>
</reference>